<dbReference type="PANTHER" id="PTHR12897:SF4">
    <property type="entry name" value="REGULATOR OF MON1-CCZ1 COMPLEX"/>
    <property type="match status" value="1"/>
</dbReference>
<evidence type="ECO:0000313" key="2">
    <source>
        <dbReference type="EMBL" id="CAE2256705.1"/>
    </source>
</evidence>
<gene>
    <name evidence="2" type="ORF">OAUR00152_LOCUS24498</name>
    <name evidence="3" type="ORF">OAUR00152_LOCUS24503</name>
</gene>
<dbReference type="PANTHER" id="PTHR12897">
    <property type="entry name" value="COLON CANCER-ASSOCIATED PROTEIN MIC1"/>
    <property type="match status" value="1"/>
</dbReference>
<protein>
    <recommendedName>
        <fullName evidence="4">Mic1 domain-containing protein</fullName>
    </recommendedName>
</protein>
<dbReference type="AlphaFoldDB" id="A0A6U6GMH7"/>
<evidence type="ECO:0000313" key="3">
    <source>
        <dbReference type="EMBL" id="CAE2256716.1"/>
    </source>
</evidence>
<name>A0A6U6GMH7_9STRA</name>
<proteinExistence type="predicted"/>
<feature type="compositionally biased region" description="Low complexity" evidence="1">
    <location>
        <begin position="377"/>
        <end position="393"/>
    </location>
</feature>
<dbReference type="EMBL" id="HBKQ01035672">
    <property type="protein sequence ID" value="CAE2256716.1"/>
    <property type="molecule type" value="Transcribed_RNA"/>
</dbReference>
<evidence type="ECO:0000256" key="1">
    <source>
        <dbReference type="SAM" id="MobiDB-lite"/>
    </source>
</evidence>
<organism evidence="2">
    <name type="scientific">Odontella aurita</name>
    <dbReference type="NCBI Taxonomy" id="265563"/>
    <lineage>
        <taxon>Eukaryota</taxon>
        <taxon>Sar</taxon>
        <taxon>Stramenopiles</taxon>
        <taxon>Ochrophyta</taxon>
        <taxon>Bacillariophyta</taxon>
        <taxon>Mediophyceae</taxon>
        <taxon>Biddulphiophycidae</taxon>
        <taxon>Eupodiscales</taxon>
        <taxon>Odontellaceae</taxon>
        <taxon>Odontella</taxon>
    </lineage>
</organism>
<feature type="compositionally biased region" description="Polar residues" evidence="1">
    <location>
        <begin position="439"/>
        <end position="448"/>
    </location>
</feature>
<accession>A0A6U6GMH7</accession>
<feature type="region of interest" description="Disordered" evidence="1">
    <location>
        <begin position="367"/>
        <end position="407"/>
    </location>
</feature>
<dbReference type="InterPro" id="IPR040371">
    <property type="entry name" value="RMC1"/>
</dbReference>
<feature type="region of interest" description="Disordered" evidence="1">
    <location>
        <begin position="963"/>
        <end position="1019"/>
    </location>
</feature>
<feature type="compositionally biased region" description="Polar residues" evidence="1">
    <location>
        <begin position="975"/>
        <end position="989"/>
    </location>
</feature>
<dbReference type="EMBL" id="HBKQ01035667">
    <property type="protein sequence ID" value="CAE2256705.1"/>
    <property type="molecule type" value="Transcribed_RNA"/>
</dbReference>
<dbReference type="GO" id="GO:0010506">
    <property type="term" value="P:regulation of autophagy"/>
    <property type="evidence" value="ECO:0007669"/>
    <property type="project" value="InterPro"/>
</dbReference>
<dbReference type="GO" id="GO:0035658">
    <property type="term" value="C:Mon1-Ccz1 complex"/>
    <property type="evidence" value="ECO:0007669"/>
    <property type="project" value="InterPro"/>
</dbReference>
<feature type="region of interest" description="Disordered" evidence="1">
    <location>
        <begin position="428"/>
        <end position="449"/>
    </location>
</feature>
<dbReference type="GO" id="GO:0031902">
    <property type="term" value="C:late endosome membrane"/>
    <property type="evidence" value="ECO:0007669"/>
    <property type="project" value="TreeGrafter"/>
</dbReference>
<reference evidence="2" key="1">
    <citation type="submission" date="2021-01" db="EMBL/GenBank/DDBJ databases">
        <authorList>
            <person name="Corre E."/>
            <person name="Pelletier E."/>
            <person name="Niang G."/>
            <person name="Scheremetjew M."/>
            <person name="Finn R."/>
            <person name="Kale V."/>
            <person name="Holt S."/>
            <person name="Cochrane G."/>
            <person name="Meng A."/>
            <person name="Brown T."/>
            <person name="Cohen L."/>
        </authorList>
    </citation>
    <scope>NUCLEOTIDE SEQUENCE</scope>
    <source>
        <strain evidence="2">Isolate 1302-5</strain>
    </source>
</reference>
<sequence>MACLDPPLTVIGGGSGDQDADLDADADHLFSPPAATWYDECHQHFVALLQKQKKRRSGDSISLSLSPTIGSAGSYDAPRGEVAYYQTLSMPPQQHVEVGQNTLEGGESGAFEEVLNKFKGERRSLVRSTPLSVLLPHELAVQTPDDDNSASSSSPTLRVPILAKFSLDSQLLALQFTDTMVRIARVAEGEEMGGTADEGTTQLKQWTIDLSIDSTPVSTAAGSMPPPRRQNRIGNFLPIRAGSFGGSSSKDDGVTGKTKILPGGVLWSNHGGNSEDLILVTTSSVLFYKISLNRNHMAKSRAYPHPFVAGFWFEPKARALLVGSYIVQKDVKMEKAVELRKQSSIDCTKRDANEPPTVMVMRTYFLNRPPKPERSDSSASSLTYQSSPSTSFSGENRGTSSDYSLPRFELPPPARLQPFIVGGQRSVAKDASDSASVEPNGNSDQSSRGHVVSLDDIHLVNVYGEVYCVELGCLGGDGVGINLFQLDQKGGRVLVDQIVPPFQMPRSQPGSNFVSVSDNLICIHSQSSTSTLFLDVKPTPDIIRSDEKTSVIISEHRPGPESIFDDRFSFLSPCFLLNPQGRGNLHQMRLNLPVLLKAMPPSKAALPLLLRRESTPALAHTIALRHLNDIVINDFYNDTEEESTELKMWIDSIASCYALNERVATAWDLEACHPLIFKAALLKANSSSESNEVMHNADLFSICSRIPQRCASILTQSELLEGLLIPRATVAISAKDMHMLRYMLDLAILLFGSFEEREILPCPAFECLIVALSWRLGDFVEVNSMLSSKQVRRTAQNRKLEQISTIEIDGEQTVTRVQEEAFNSGLDLFAEMLLMLSKEDVKLPSYSAGGTKQLKAALVRHAIDILCSTGSYQLAAKHLLSMDRVIEAMAVCSKAASLHSLRPSQQEPCHLPSHGMRADDFFRAAVNKSSALPGIGDRVRLFFYMHTFIKEYEPDVLQLEERPLTARSTQRHTDVSATDRTQRRASYTSGAGDPHNSVTHRRLSAESRNSCDSDQQQQQEINQSILARNYGTFPSHLFGGKEAEVCKQLRDMFGFNDHE</sequence>
<evidence type="ECO:0008006" key="4">
    <source>
        <dbReference type="Google" id="ProtNLM"/>
    </source>
</evidence>
<dbReference type="GO" id="GO:0005765">
    <property type="term" value="C:lysosomal membrane"/>
    <property type="evidence" value="ECO:0007669"/>
    <property type="project" value="TreeGrafter"/>
</dbReference>
<feature type="compositionally biased region" description="Polar residues" evidence="1">
    <location>
        <begin position="394"/>
        <end position="403"/>
    </location>
</feature>